<accession>A0ACB9TDY2</accession>
<keyword evidence="2" id="KW-1185">Reference proteome</keyword>
<name>A0ACB9TDY2_HOLOL</name>
<gene>
    <name evidence="1" type="ORF">MML48_3g00012685</name>
</gene>
<dbReference type="Proteomes" id="UP001056778">
    <property type="component" value="Chromosome 3"/>
</dbReference>
<organism evidence="1 2">
    <name type="scientific">Holotrichia oblita</name>
    <name type="common">Chafer beetle</name>
    <dbReference type="NCBI Taxonomy" id="644536"/>
    <lineage>
        <taxon>Eukaryota</taxon>
        <taxon>Metazoa</taxon>
        <taxon>Ecdysozoa</taxon>
        <taxon>Arthropoda</taxon>
        <taxon>Hexapoda</taxon>
        <taxon>Insecta</taxon>
        <taxon>Pterygota</taxon>
        <taxon>Neoptera</taxon>
        <taxon>Endopterygota</taxon>
        <taxon>Coleoptera</taxon>
        <taxon>Polyphaga</taxon>
        <taxon>Scarabaeiformia</taxon>
        <taxon>Scarabaeidae</taxon>
        <taxon>Melolonthinae</taxon>
        <taxon>Holotrichia</taxon>
    </lineage>
</organism>
<comment type="caution">
    <text evidence="1">The sequence shown here is derived from an EMBL/GenBank/DDBJ whole genome shotgun (WGS) entry which is preliminary data.</text>
</comment>
<evidence type="ECO:0000313" key="1">
    <source>
        <dbReference type="EMBL" id="KAI4465013.1"/>
    </source>
</evidence>
<dbReference type="EMBL" id="CM043017">
    <property type="protein sequence ID" value="KAI4465013.1"/>
    <property type="molecule type" value="Genomic_DNA"/>
</dbReference>
<proteinExistence type="predicted"/>
<reference evidence="1" key="1">
    <citation type="submission" date="2022-04" db="EMBL/GenBank/DDBJ databases">
        <title>Chromosome-scale genome assembly of Holotrichia oblita Faldermann.</title>
        <authorList>
            <person name="Rongchong L."/>
        </authorList>
    </citation>
    <scope>NUCLEOTIDE SEQUENCE</scope>
    <source>
        <strain evidence="1">81SQS9</strain>
    </source>
</reference>
<evidence type="ECO:0000313" key="2">
    <source>
        <dbReference type="Proteomes" id="UP001056778"/>
    </source>
</evidence>
<sequence length="228" mass="25624">MPRRLNQPDSLLETRGKIIAMKDQGKTKREIANEVGLSAIRRSGRISCGFWGWMCAAGSGETVPIVGRFTAEQYRDILDQLLLFASDGVATMLSVGELLKKDCANLLHVTCKIHVLPLVAETIRDFHRLCPDIPEPPHQILTRWETWLQAAFYYNEHFESVKNVVLQFNPKEAAVIPESQSKFQNSVVKTDLNAIQSNYGGFLEAIQKLENSSESLLESMQIVKDVHA</sequence>
<protein>
    <submittedName>
        <fullName evidence="1">Uncharacterized protein</fullName>
    </submittedName>
</protein>